<feature type="region of interest" description="Disordered" evidence="1">
    <location>
        <begin position="179"/>
        <end position="200"/>
    </location>
</feature>
<gene>
    <name evidence="2" type="ORF">AU192_13940</name>
</gene>
<dbReference type="InterPro" id="IPR023840">
    <property type="entry name" value="T7SS_Rv3446c"/>
</dbReference>
<evidence type="ECO:0008006" key="4">
    <source>
        <dbReference type="Google" id="ProtNLM"/>
    </source>
</evidence>
<comment type="caution">
    <text evidence="2">The sequence shown here is derived from an EMBL/GenBank/DDBJ whole genome shotgun (WGS) entry which is preliminary data.</text>
</comment>
<evidence type="ECO:0000313" key="3">
    <source>
        <dbReference type="Proteomes" id="UP000053707"/>
    </source>
</evidence>
<dbReference type="RefSeq" id="WP_064394312.1">
    <property type="nucleotide sequence ID" value="NZ_LQIR01000002.1"/>
</dbReference>
<sequence length="377" mass="39212">MSRTLVEVGPASIHGANPLDRELVSSALEAIDDDLALVGEAAVPARELWSQLMAAAVGGADHVVLVCPTWWPNARIDRVREATTATSVEVIGRTAVLQRQIRATVIEIAAELVVVTRLAATAVVIANVDDEVANRVVAAVGCAGPVLIDAPAGLGPLPDVIAEELRGNGIEVRFAHEDAVRRPEAEPPAPDAVTADSEPHQPRRATVLTIVVASTIAICGGLVLSGDGDREQHVAPTLLVEGRVQVTVPAAWSVQHITSGPGSARAQITSPSDADVALHLTQSVDPPHADLAQTAAALRSALAGEPDDVFVDFNPAGAPAGRAGVTYRELRADHHVAWTVLVDDGVRIAIGCQSAPGRESTVREVCDQAIRSAHAIS</sequence>
<accession>A0A117JM01</accession>
<evidence type="ECO:0000256" key="1">
    <source>
        <dbReference type="SAM" id="MobiDB-lite"/>
    </source>
</evidence>
<reference evidence="2 3" key="1">
    <citation type="submission" date="2016-01" db="EMBL/GenBank/DDBJ databases">
        <authorList>
            <consortium name="TB Trials Study Group"/>
            <person name="Sutton G."/>
            <person name="Brinkac L."/>
            <person name="Sanka R."/>
            <person name="Adams M."/>
            <person name="Lau E.L."/>
            <person name="Macaden R."/>
            <person name="Grewal H.M.S."/>
        </authorList>
    </citation>
    <scope>NUCLEOTIDE SEQUENCE [LARGE SCALE GENOMIC DNA]</scope>
    <source>
        <strain evidence="2 3">IS-1744</strain>
    </source>
</reference>
<name>A0A117JM01_9MYCO</name>
<keyword evidence="3" id="KW-1185">Reference proteome</keyword>
<dbReference type="NCBIfam" id="TIGR03931">
    <property type="entry name" value="T7SS_Rv3446c"/>
    <property type="match status" value="1"/>
</dbReference>
<dbReference type="AlphaFoldDB" id="A0A117JM01"/>
<protein>
    <recommendedName>
        <fullName evidence="4">Type VII secretion-associated protein</fullName>
    </recommendedName>
</protein>
<dbReference type="EMBL" id="LQIR01000002">
    <property type="protein sequence ID" value="KUI20721.1"/>
    <property type="molecule type" value="Genomic_DNA"/>
</dbReference>
<organism evidence="2 3">
    <name type="scientific">Mycobacterium lehmannii</name>
    <dbReference type="NCBI Taxonomy" id="2048550"/>
    <lineage>
        <taxon>Bacteria</taxon>
        <taxon>Bacillati</taxon>
        <taxon>Actinomycetota</taxon>
        <taxon>Actinomycetes</taxon>
        <taxon>Mycobacteriales</taxon>
        <taxon>Mycobacteriaceae</taxon>
        <taxon>Mycobacterium</taxon>
    </lineage>
</organism>
<evidence type="ECO:0000313" key="2">
    <source>
        <dbReference type="EMBL" id="KUI20721.1"/>
    </source>
</evidence>
<dbReference type="Proteomes" id="UP000053707">
    <property type="component" value="Unassembled WGS sequence"/>
</dbReference>
<proteinExistence type="predicted"/>